<keyword evidence="10" id="KW-1185">Reference proteome</keyword>
<organism evidence="9 10">
    <name type="scientific">Sphingomonas aliaeris</name>
    <dbReference type="NCBI Taxonomy" id="2759526"/>
    <lineage>
        <taxon>Bacteria</taxon>
        <taxon>Pseudomonadati</taxon>
        <taxon>Pseudomonadota</taxon>
        <taxon>Alphaproteobacteria</taxon>
        <taxon>Sphingomonadales</taxon>
        <taxon>Sphingomonadaceae</taxon>
        <taxon>Sphingomonas</taxon>
    </lineage>
</organism>
<proteinExistence type="predicted"/>
<dbReference type="Proteomes" id="UP000595894">
    <property type="component" value="Chromosome"/>
</dbReference>
<name>A0A974S604_9SPHN</name>
<dbReference type="GO" id="GO:0022857">
    <property type="term" value="F:transmembrane transporter activity"/>
    <property type="evidence" value="ECO:0007669"/>
    <property type="project" value="InterPro"/>
</dbReference>
<dbReference type="RefSeq" id="WP_202095580.1">
    <property type="nucleotide sequence ID" value="NZ_CP061035.1"/>
</dbReference>
<evidence type="ECO:0000313" key="10">
    <source>
        <dbReference type="Proteomes" id="UP000595894"/>
    </source>
</evidence>
<evidence type="ECO:0000256" key="6">
    <source>
        <dbReference type="ARBA" id="ARBA00023136"/>
    </source>
</evidence>
<feature type="transmembrane region" description="Helical" evidence="7">
    <location>
        <begin position="106"/>
        <end position="125"/>
    </location>
</feature>
<keyword evidence="6 7" id="KW-0472">Membrane</keyword>
<reference evidence="10" key="1">
    <citation type="submission" date="2020-09" db="EMBL/GenBank/DDBJ databases">
        <title>Sphingomonas sp., a new species isolated from pork steak.</title>
        <authorList>
            <person name="Heidler von Heilborn D."/>
        </authorList>
    </citation>
    <scope>NUCLEOTIDE SEQUENCE [LARGE SCALE GENOMIC DNA]</scope>
</reference>
<feature type="transmembrane region" description="Helical" evidence="7">
    <location>
        <begin position="255"/>
        <end position="273"/>
    </location>
</feature>
<keyword evidence="5 7" id="KW-1133">Transmembrane helix</keyword>
<dbReference type="InterPro" id="IPR011701">
    <property type="entry name" value="MFS"/>
</dbReference>
<dbReference type="PANTHER" id="PTHR23501:SF174">
    <property type="entry name" value="MULTIDRUG EXPORT PROTEIN EMRB-RELATED"/>
    <property type="match status" value="1"/>
</dbReference>
<keyword evidence="2" id="KW-0813">Transport</keyword>
<evidence type="ECO:0000256" key="3">
    <source>
        <dbReference type="ARBA" id="ARBA00022475"/>
    </source>
</evidence>
<dbReference type="EMBL" id="CP061035">
    <property type="protein sequence ID" value="QQV78580.1"/>
    <property type="molecule type" value="Genomic_DNA"/>
</dbReference>
<keyword evidence="4 7" id="KW-0812">Transmembrane</keyword>
<feature type="transmembrane region" description="Helical" evidence="7">
    <location>
        <begin position="39"/>
        <end position="58"/>
    </location>
</feature>
<evidence type="ECO:0000256" key="5">
    <source>
        <dbReference type="ARBA" id="ARBA00022989"/>
    </source>
</evidence>
<feature type="transmembrane region" description="Helical" evidence="7">
    <location>
        <begin position="226"/>
        <end position="243"/>
    </location>
</feature>
<feature type="transmembrane region" description="Helical" evidence="7">
    <location>
        <begin position="78"/>
        <end position="97"/>
    </location>
</feature>
<comment type="subcellular location">
    <subcellularLocation>
        <location evidence="1">Cell membrane</location>
        <topology evidence="1">Multi-pass membrane protein</topology>
    </subcellularLocation>
</comment>
<feature type="transmembrane region" description="Helical" evidence="7">
    <location>
        <begin position="131"/>
        <end position="147"/>
    </location>
</feature>
<protein>
    <submittedName>
        <fullName evidence="9">DHA2 family efflux MFS transporter permease subunit</fullName>
    </submittedName>
</protein>
<dbReference type="Pfam" id="PF07690">
    <property type="entry name" value="MFS_1"/>
    <property type="match status" value="1"/>
</dbReference>
<dbReference type="KEGG" id="sari:H5J25_08185"/>
<feature type="transmembrane region" description="Helical" evidence="7">
    <location>
        <begin position="386"/>
        <end position="410"/>
    </location>
</feature>
<dbReference type="InterPro" id="IPR036259">
    <property type="entry name" value="MFS_trans_sf"/>
</dbReference>
<feature type="domain" description="Major facilitator superfamily (MFS) profile" evidence="8">
    <location>
        <begin position="40"/>
        <end position="525"/>
    </location>
</feature>
<feature type="transmembrane region" description="Helical" evidence="7">
    <location>
        <begin position="293"/>
        <end position="314"/>
    </location>
</feature>
<dbReference type="GO" id="GO:0005886">
    <property type="term" value="C:plasma membrane"/>
    <property type="evidence" value="ECO:0007669"/>
    <property type="project" value="UniProtKB-SubCell"/>
</dbReference>
<dbReference type="PROSITE" id="PS50850">
    <property type="entry name" value="MFS"/>
    <property type="match status" value="1"/>
</dbReference>
<feature type="transmembrane region" description="Helical" evidence="7">
    <location>
        <begin position="192"/>
        <end position="214"/>
    </location>
</feature>
<feature type="transmembrane region" description="Helical" evidence="7">
    <location>
        <begin position="167"/>
        <end position="186"/>
    </location>
</feature>
<evidence type="ECO:0000256" key="1">
    <source>
        <dbReference type="ARBA" id="ARBA00004651"/>
    </source>
</evidence>
<keyword evidence="3" id="KW-1003">Cell membrane</keyword>
<dbReference type="Gene3D" id="1.20.1250.20">
    <property type="entry name" value="MFS general substrate transporter like domains"/>
    <property type="match status" value="1"/>
</dbReference>
<dbReference type="SUPFAM" id="SSF103473">
    <property type="entry name" value="MFS general substrate transporter"/>
    <property type="match status" value="1"/>
</dbReference>
<evidence type="ECO:0000256" key="7">
    <source>
        <dbReference type="SAM" id="Phobius"/>
    </source>
</evidence>
<sequence length="540" mass="57630">MATANPPAGGVDPLAEVPATAAAVPDEDRAALYTSNRPLLTFGVMAATIMQILDSTIANVALPHMQASLSATADTVTWVLTSYIVASAVAIPMTGWLSDRVGSRNLFLYSIVGFVIASMLCGLATNLPEMVLFRVLQGIAAAFMNPLSQTVMMDINPKSKQAGAMSIWGMGVMVGPILGPVIGGWLTDNYDWRWCFYVNVPVGVVTFAILWFLLPSRDKRLRRFDLFGFATLALAISVFQLMLDRGQTNDWFGSWEVRIEGMIALCAAWMFGVHLVTAKEPMFERSLFANRNLLTGIGFMVVIGVLMTASLALLPPMLQSLFGYPVLETGILLMPRGIGIVVSMAVAGRLMKANVDPRLLVGGGLIIAAYSLWDMTGWTIEMGSTPFIVTGLIQGVGLGLIFIPLNIMAFGTLPPHQRTEGASLMNLSRNIGGSVGISAVTVLLARNIQTSHMEIGSHVTAGGLNGADPIVGSILGGSTDAALAMADAMVNQQAAMIAYLDDFKLMMILTCMAIPLVLLLKRPKPAPPGVKEEAPAVHFD</sequence>
<dbReference type="NCBIfam" id="TIGR00711">
    <property type="entry name" value="efflux_EmrB"/>
    <property type="match status" value="1"/>
</dbReference>
<dbReference type="InterPro" id="IPR004638">
    <property type="entry name" value="EmrB-like"/>
</dbReference>
<feature type="transmembrane region" description="Helical" evidence="7">
    <location>
        <begin position="503"/>
        <end position="520"/>
    </location>
</feature>
<evidence type="ECO:0000259" key="8">
    <source>
        <dbReference type="PROSITE" id="PS50850"/>
    </source>
</evidence>
<evidence type="ECO:0000313" key="9">
    <source>
        <dbReference type="EMBL" id="QQV78580.1"/>
    </source>
</evidence>
<evidence type="ECO:0000256" key="2">
    <source>
        <dbReference type="ARBA" id="ARBA00022448"/>
    </source>
</evidence>
<accession>A0A974S604</accession>
<evidence type="ECO:0000256" key="4">
    <source>
        <dbReference type="ARBA" id="ARBA00022692"/>
    </source>
</evidence>
<dbReference type="InterPro" id="IPR020846">
    <property type="entry name" value="MFS_dom"/>
</dbReference>
<dbReference type="PANTHER" id="PTHR23501">
    <property type="entry name" value="MAJOR FACILITATOR SUPERFAMILY"/>
    <property type="match status" value="1"/>
</dbReference>
<dbReference type="Gene3D" id="1.20.1720.10">
    <property type="entry name" value="Multidrug resistance protein D"/>
    <property type="match status" value="1"/>
</dbReference>
<feature type="transmembrane region" description="Helical" evidence="7">
    <location>
        <begin position="359"/>
        <end position="380"/>
    </location>
</feature>
<gene>
    <name evidence="9" type="ORF">H5J25_08185</name>
</gene>
<dbReference type="AlphaFoldDB" id="A0A974S604"/>
<dbReference type="CDD" id="cd17503">
    <property type="entry name" value="MFS_LmrB_MDR_like"/>
    <property type="match status" value="1"/>
</dbReference>
<feature type="transmembrane region" description="Helical" evidence="7">
    <location>
        <begin position="326"/>
        <end position="347"/>
    </location>
</feature>